<keyword evidence="5 6" id="KW-0472">Membrane</keyword>
<evidence type="ECO:0000256" key="4">
    <source>
        <dbReference type="ARBA" id="ARBA00022989"/>
    </source>
</evidence>
<dbReference type="InterPro" id="IPR050833">
    <property type="entry name" value="Poly_Biosynth_Transport"/>
</dbReference>
<keyword evidence="4 6" id="KW-1133">Transmembrane helix</keyword>
<protein>
    <submittedName>
        <fullName evidence="7">Oligosaccharide flippase family protein</fullName>
    </submittedName>
</protein>
<feature type="transmembrane region" description="Helical" evidence="6">
    <location>
        <begin position="435"/>
        <end position="453"/>
    </location>
</feature>
<proteinExistence type="predicted"/>
<keyword evidence="2" id="KW-1003">Cell membrane</keyword>
<dbReference type="Pfam" id="PF01943">
    <property type="entry name" value="Polysacc_synt"/>
    <property type="match status" value="1"/>
</dbReference>
<evidence type="ECO:0000256" key="1">
    <source>
        <dbReference type="ARBA" id="ARBA00004651"/>
    </source>
</evidence>
<dbReference type="InterPro" id="IPR002797">
    <property type="entry name" value="Polysacc_synth"/>
</dbReference>
<sequence>MASIKSLAKDTVFYGLSTVVPRFLNWSLSLLYANVLPTTGQFGEVTNLYAYIGIFLVILTYGMETGFFRFVNDTEHNDPKTVYGTALFSLATTSSLFVLLMAVLLTPLSQWSGYASCYIGMLALIVAIDAFSALPFAYLRYQHRPVRFLFLKLFSVILNITLNLFFFIVCPYLQQHLPGSIDWFYNTDFGVGYILVANLVSSAATLLMLLPELCFGRWVFDGKLLKRILNYSYPILLLGIAGNLNQNIDKILYPLLDKSPGAMNQLGIYSASYKIAVVMVMFTTAFRFAYEPFIFDRKKKDSDNKHNYAEAMRYFIIFSCIIFVGVMSFIDLVKVVLPSSYYAGLYVIPIVMVAEMFSGIFFNLSVWYKVTDRTQWGAWFSFGGFAITLVGNVLFVPRFGYMACAWTAFACFFFVMIASYLMGRHYYPIPYDLRSAGRYFSLLILFLFLYYGVNIDNLTLRLLFRTVLFVLFLVYVVKKDLPLRQIPFLNRWIK</sequence>
<reference evidence="7" key="2">
    <citation type="journal article" date="2021" name="PeerJ">
        <title>Extensive microbial diversity within the chicken gut microbiome revealed by metagenomics and culture.</title>
        <authorList>
            <person name="Gilroy R."/>
            <person name="Ravi A."/>
            <person name="Getino M."/>
            <person name="Pursley I."/>
            <person name="Horton D.L."/>
            <person name="Alikhan N.F."/>
            <person name="Baker D."/>
            <person name="Gharbi K."/>
            <person name="Hall N."/>
            <person name="Watson M."/>
            <person name="Adriaenssens E.M."/>
            <person name="Foster-Nyarko E."/>
            <person name="Jarju S."/>
            <person name="Secka A."/>
            <person name="Antonio M."/>
            <person name="Oren A."/>
            <person name="Chaudhuri R.R."/>
            <person name="La Ragione R."/>
            <person name="Hildebrand F."/>
            <person name="Pallen M.J."/>
        </authorList>
    </citation>
    <scope>NUCLEOTIDE SEQUENCE</scope>
    <source>
        <strain evidence="7">CHK158-818</strain>
    </source>
</reference>
<name>A0A9D1M6J6_9BACT</name>
<evidence type="ECO:0000256" key="5">
    <source>
        <dbReference type="ARBA" id="ARBA00023136"/>
    </source>
</evidence>
<dbReference type="PANTHER" id="PTHR30250">
    <property type="entry name" value="PST FAMILY PREDICTED COLANIC ACID TRANSPORTER"/>
    <property type="match status" value="1"/>
</dbReference>
<evidence type="ECO:0000256" key="6">
    <source>
        <dbReference type="SAM" id="Phobius"/>
    </source>
</evidence>
<feature type="transmembrane region" description="Helical" evidence="6">
    <location>
        <begin position="459"/>
        <end position="477"/>
    </location>
</feature>
<dbReference type="Proteomes" id="UP000824112">
    <property type="component" value="Unassembled WGS sequence"/>
</dbReference>
<comment type="caution">
    <text evidence="7">The sequence shown here is derived from an EMBL/GenBank/DDBJ whole genome shotgun (WGS) entry which is preliminary data.</text>
</comment>
<keyword evidence="3 6" id="KW-0812">Transmembrane</keyword>
<feature type="transmembrane region" description="Helical" evidence="6">
    <location>
        <begin position="311"/>
        <end position="330"/>
    </location>
</feature>
<dbReference type="GO" id="GO:0005886">
    <property type="term" value="C:plasma membrane"/>
    <property type="evidence" value="ECO:0007669"/>
    <property type="project" value="UniProtKB-SubCell"/>
</dbReference>
<feature type="transmembrane region" description="Helical" evidence="6">
    <location>
        <begin position="400"/>
        <end position="423"/>
    </location>
</feature>
<feature type="transmembrane region" description="Helical" evidence="6">
    <location>
        <begin position="189"/>
        <end position="210"/>
    </location>
</feature>
<feature type="transmembrane region" description="Helical" evidence="6">
    <location>
        <begin position="342"/>
        <end position="364"/>
    </location>
</feature>
<gene>
    <name evidence="7" type="ORF">IAB03_02340</name>
</gene>
<feature type="transmembrane region" description="Helical" evidence="6">
    <location>
        <begin position="111"/>
        <end position="137"/>
    </location>
</feature>
<comment type="subcellular location">
    <subcellularLocation>
        <location evidence="1">Cell membrane</location>
        <topology evidence="1">Multi-pass membrane protein</topology>
    </subcellularLocation>
</comment>
<evidence type="ECO:0000256" key="3">
    <source>
        <dbReference type="ARBA" id="ARBA00022692"/>
    </source>
</evidence>
<feature type="transmembrane region" description="Helical" evidence="6">
    <location>
        <begin position="149"/>
        <end position="169"/>
    </location>
</feature>
<dbReference type="PANTHER" id="PTHR30250:SF11">
    <property type="entry name" value="O-ANTIGEN TRANSPORTER-RELATED"/>
    <property type="match status" value="1"/>
</dbReference>
<accession>A0A9D1M6J6</accession>
<feature type="transmembrane region" description="Helical" evidence="6">
    <location>
        <begin position="82"/>
        <end position="105"/>
    </location>
</feature>
<evidence type="ECO:0000256" key="2">
    <source>
        <dbReference type="ARBA" id="ARBA00022475"/>
    </source>
</evidence>
<feature type="transmembrane region" description="Helical" evidence="6">
    <location>
        <begin position="231"/>
        <end position="248"/>
    </location>
</feature>
<evidence type="ECO:0000313" key="8">
    <source>
        <dbReference type="Proteomes" id="UP000824112"/>
    </source>
</evidence>
<feature type="transmembrane region" description="Helical" evidence="6">
    <location>
        <begin position="12"/>
        <end position="36"/>
    </location>
</feature>
<reference evidence="7" key="1">
    <citation type="submission" date="2020-10" db="EMBL/GenBank/DDBJ databases">
        <authorList>
            <person name="Gilroy R."/>
        </authorList>
    </citation>
    <scope>NUCLEOTIDE SEQUENCE</scope>
    <source>
        <strain evidence="7">CHK158-818</strain>
    </source>
</reference>
<feature type="transmembrane region" description="Helical" evidence="6">
    <location>
        <begin position="48"/>
        <end position="70"/>
    </location>
</feature>
<organism evidence="7 8">
    <name type="scientific">Candidatus Gallibacteroides avistercoris</name>
    <dbReference type="NCBI Taxonomy" id="2840833"/>
    <lineage>
        <taxon>Bacteria</taxon>
        <taxon>Pseudomonadati</taxon>
        <taxon>Bacteroidota</taxon>
        <taxon>Bacteroidia</taxon>
        <taxon>Bacteroidales</taxon>
        <taxon>Bacteroidaceae</taxon>
        <taxon>Bacteroidaceae incertae sedis</taxon>
        <taxon>Candidatus Gallibacteroides</taxon>
    </lineage>
</organism>
<feature type="transmembrane region" description="Helical" evidence="6">
    <location>
        <begin position="268"/>
        <end position="290"/>
    </location>
</feature>
<evidence type="ECO:0000313" key="7">
    <source>
        <dbReference type="EMBL" id="HIU54631.1"/>
    </source>
</evidence>
<dbReference type="EMBL" id="DVNA01000053">
    <property type="protein sequence ID" value="HIU54631.1"/>
    <property type="molecule type" value="Genomic_DNA"/>
</dbReference>
<dbReference type="AlphaFoldDB" id="A0A9D1M6J6"/>
<feature type="transmembrane region" description="Helical" evidence="6">
    <location>
        <begin position="376"/>
        <end position="394"/>
    </location>
</feature>